<evidence type="ECO:0000256" key="5">
    <source>
        <dbReference type="ARBA" id="ARBA00022989"/>
    </source>
</evidence>
<evidence type="ECO:0000313" key="10">
    <source>
        <dbReference type="Proteomes" id="UP000198372"/>
    </source>
</evidence>
<dbReference type="GO" id="GO:0016757">
    <property type="term" value="F:glycosyltransferase activity"/>
    <property type="evidence" value="ECO:0007669"/>
    <property type="project" value="UniProtKB-KW"/>
</dbReference>
<dbReference type="AlphaFoldDB" id="A0A238FFD0"/>
<dbReference type="SUPFAM" id="SSF53448">
    <property type="entry name" value="Nucleotide-diphospho-sugar transferases"/>
    <property type="match status" value="1"/>
</dbReference>
<feature type="compositionally biased region" description="Low complexity" evidence="7">
    <location>
        <begin position="182"/>
        <end position="192"/>
    </location>
</feature>
<dbReference type="InterPro" id="IPR029044">
    <property type="entry name" value="Nucleotide-diphossugar_trans"/>
</dbReference>
<dbReference type="STRING" id="269621.A0A238FFD0"/>
<feature type="transmembrane region" description="Helical" evidence="8">
    <location>
        <begin position="915"/>
        <end position="934"/>
    </location>
</feature>
<dbReference type="PANTHER" id="PTHR43867:SF2">
    <property type="entry name" value="CELLULOSE SYNTHASE CATALYTIC SUBUNIT A [UDP-FORMING]"/>
    <property type="match status" value="1"/>
</dbReference>
<dbReference type="Gene3D" id="3.90.550.10">
    <property type="entry name" value="Spore Coat Polysaccharide Biosynthesis Protein SpsA, Chain A"/>
    <property type="match status" value="1"/>
</dbReference>
<feature type="transmembrane region" description="Helical" evidence="8">
    <location>
        <begin position="868"/>
        <end position="894"/>
    </location>
</feature>
<feature type="compositionally biased region" description="Polar residues" evidence="7">
    <location>
        <begin position="364"/>
        <end position="378"/>
    </location>
</feature>
<evidence type="ECO:0000313" key="9">
    <source>
        <dbReference type="EMBL" id="SCV70713.1"/>
    </source>
</evidence>
<feature type="compositionally biased region" description="Polar residues" evidence="7">
    <location>
        <begin position="64"/>
        <end position="75"/>
    </location>
</feature>
<feature type="transmembrane region" description="Helical" evidence="8">
    <location>
        <begin position="1007"/>
        <end position="1028"/>
    </location>
</feature>
<feature type="transmembrane region" description="Helical" evidence="8">
    <location>
        <begin position="540"/>
        <end position="565"/>
    </location>
</feature>
<feature type="compositionally biased region" description="Low complexity" evidence="7">
    <location>
        <begin position="225"/>
        <end position="239"/>
    </location>
</feature>
<keyword evidence="6 8" id="KW-0472">Membrane</keyword>
<keyword evidence="5 8" id="KW-1133">Transmembrane helix</keyword>
<feature type="region of interest" description="Disordered" evidence="7">
    <location>
        <begin position="1"/>
        <end position="244"/>
    </location>
</feature>
<protein>
    <submittedName>
        <fullName evidence="9">BQ2448_3475 protein</fullName>
    </submittedName>
</protein>
<evidence type="ECO:0000256" key="7">
    <source>
        <dbReference type="SAM" id="MobiDB-lite"/>
    </source>
</evidence>
<dbReference type="GO" id="GO:0016020">
    <property type="term" value="C:membrane"/>
    <property type="evidence" value="ECO:0007669"/>
    <property type="project" value="UniProtKB-SubCell"/>
</dbReference>
<feature type="transmembrane region" description="Helical" evidence="8">
    <location>
        <begin position="965"/>
        <end position="986"/>
    </location>
</feature>
<keyword evidence="2" id="KW-0328">Glycosyltransferase</keyword>
<evidence type="ECO:0000256" key="3">
    <source>
        <dbReference type="ARBA" id="ARBA00022679"/>
    </source>
</evidence>
<evidence type="ECO:0000256" key="2">
    <source>
        <dbReference type="ARBA" id="ARBA00022676"/>
    </source>
</evidence>
<sequence>MTTKKRSSTPGGRASRLFSRSSGADSEPPPPLPLPPPSSSKGERSTIRVEPTSATAIRPDLLRRSTSPTDSISYTRSSPREPIPPVPPMMPISMRLVTTIPASPNPNPFAEALSESGHSATADDAKSDSAASAPGTPEHAVISFARRPSSIDPLSTTSAAGLSQRELVSNKGVPSTLGKRASGGAAAAAGAANEVRRSLQIKDKDNPVFAEEGLHQRRRSHTRHPSISLAPPASGSAPASRDEGIRGTRAPVEAFGSVEMLQGQRQHQNRTRGSEVFNSSGMCEGRASLGEPAGRTGLRRQDPTEGARSQRQGFGWRQSSLTGLGSGASDFPPMEAAIVDIANQLRAVDSARRESEWQHRLSGELSSENDTEIGSSPNDSTNIIITPEFGIDPSFQFPSFKPVKPFLRTATSKLAYEPSDGTTTDLGELGPGFSEESVFNEAYSSKVLFQTKSAGWSDESLGSGDKEMDTKRHSIVALPVYPSAVGTNSRSFKTRVKKIAGATTWLTVLLSTISTWIYLAQRLRLIRMVETDFSSAFVSGWGFLAYETCIAVILTVSSFWTVYTYRSPASLPKLRLRGDINLPSVDVLIVSSGQPDRIVFDCAIAAAAMDYPAHRYRVMVLDSANSPTLQRELQRHVKTQACPHLSYHRPVFTASDKGVFRTRAEAVAFGLKEASTFGAKGPAEFVAVLEADVIPDRNYLRASLPTIVADSEIGLIKASHGFINLSRRVLQSVLTLLQAAETSSEHRSGFVMRRSAMTEIGGFPAKSWVPDGELEAMMWGNGYKVETVNEVLQWTMAQPTYGEQINAMMINAIGPLRTALKLNFFLYSSKIKSMSLSNRLYFLGRALVPFFSLLLMLLISLYPFMLSYGGVLVITPDIVQLTSLLESALVMIVLSRLHEVVWCWATGTPSPRRSLQAWIFAAPYHGLALFRLILPKAMGGFSSASDVTIPQTEEVVARPSFFKRLFWFIIDPHLGYLAALLAAFGVSLWRIFKNYQIDAAADRRPQAILALVLTLAWPSLVWLDFFFASLVPFTTLLFPCVLLTTPREAFVVRDHYSFAARPKQDFKTMAPWKQHRGPEVLTGIILILWSAVTVFLAKATNVLA</sequence>
<feature type="compositionally biased region" description="Pro residues" evidence="7">
    <location>
        <begin position="81"/>
        <end position="90"/>
    </location>
</feature>
<dbReference type="PANTHER" id="PTHR43867">
    <property type="entry name" value="CELLULOSE SYNTHASE CATALYTIC SUBUNIT A [UDP-FORMING]"/>
    <property type="match status" value="1"/>
</dbReference>
<name>A0A238FFD0_9BASI</name>
<evidence type="ECO:0000256" key="1">
    <source>
        <dbReference type="ARBA" id="ARBA00004141"/>
    </source>
</evidence>
<dbReference type="OrthoDB" id="72851at2759"/>
<feature type="region of interest" description="Disordered" evidence="7">
    <location>
        <begin position="262"/>
        <end position="328"/>
    </location>
</feature>
<evidence type="ECO:0000256" key="4">
    <source>
        <dbReference type="ARBA" id="ARBA00022692"/>
    </source>
</evidence>
<feature type="transmembrane region" description="Helical" evidence="8">
    <location>
        <begin position="499"/>
        <end position="520"/>
    </location>
</feature>
<feature type="region of interest" description="Disordered" evidence="7">
    <location>
        <begin position="358"/>
        <end position="378"/>
    </location>
</feature>
<gene>
    <name evidence="9" type="ORF">BQ2448_3475</name>
</gene>
<feature type="compositionally biased region" description="Polar residues" evidence="7">
    <location>
        <begin position="152"/>
        <end position="161"/>
    </location>
</feature>
<feature type="compositionally biased region" description="Basic and acidic residues" evidence="7">
    <location>
        <begin position="194"/>
        <end position="206"/>
    </location>
</feature>
<organism evidence="9 10">
    <name type="scientific">Microbotryum intermedium</name>
    <dbReference type="NCBI Taxonomy" id="269621"/>
    <lineage>
        <taxon>Eukaryota</taxon>
        <taxon>Fungi</taxon>
        <taxon>Dikarya</taxon>
        <taxon>Basidiomycota</taxon>
        <taxon>Pucciniomycotina</taxon>
        <taxon>Microbotryomycetes</taxon>
        <taxon>Microbotryales</taxon>
        <taxon>Microbotryaceae</taxon>
        <taxon>Microbotryum</taxon>
    </lineage>
</organism>
<dbReference type="InterPro" id="IPR050321">
    <property type="entry name" value="Glycosyltr_2/OpgH_subfam"/>
</dbReference>
<feature type="transmembrane region" description="Helical" evidence="8">
    <location>
        <begin position="1080"/>
        <end position="1097"/>
    </location>
</feature>
<feature type="compositionally biased region" description="Polar residues" evidence="7">
    <location>
        <begin position="307"/>
        <end position="323"/>
    </location>
</feature>
<evidence type="ECO:0000256" key="6">
    <source>
        <dbReference type="ARBA" id="ARBA00023136"/>
    </source>
</evidence>
<reference evidence="10" key="1">
    <citation type="submission" date="2016-09" db="EMBL/GenBank/DDBJ databases">
        <authorList>
            <person name="Jeantristanb JTB J.-T."/>
            <person name="Ricardo R."/>
        </authorList>
    </citation>
    <scope>NUCLEOTIDE SEQUENCE [LARGE SCALE GENOMIC DNA]</scope>
</reference>
<feature type="transmembrane region" description="Helical" evidence="8">
    <location>
        <begin position="840"/>
        <end position="862"/>
    </location>
</feature>
<keyword evidence="3" id="KW-0808">Transferase</keyword>
<keyword evidence="10" id="KW-1185">Reference proteome</keyword>
<evidence type="ECO:0000256" key="8">
    <source>
        <dbReference type="SAM" id="Phobius"/>
    </source>
</evidence>
<accession>A0A238FFD0</accession>
<dbReference type="EMBL" id="FMSP01000006">
    <property type="protein sequence ID" value="SCV70713.1"/>
    <property type="molecule type" value="Genomic_DNA"/>
</dbReference>
<dbReference type="Proteomes" id="UP000198372">
    <property type="component" value="Unassembled WGS sequence"/>
</dbReference>
<keyword evidence="4 8" id="KW-0812">Transmembrane</keyword>
<comment type="subcellular location">
    <subcellularLocation>
        <location evidence="1">Membrane</location>
        <topology evidence="1">Multi-pass membrane protein</topology>
    </subcellularLocation>
</comment>
<proteinExistence type="predicted"/>
<feature type="compositionally biased region" description="Pro residues" evidence="7">
    <location>
        <begin position="27"/>
        <end position="38"/>
    </location>
</feature>